<dbReference type="EMBL" id="DF973153">
    <property type="protein sequence ID" value="GAU15705.1"/>
    <property type="molecule type" value="Genomic_DNA"/>
</dbReference>
<feature type="coiled-coil region" evidence="1">
    <location>
        <begin position="38"/>
        <end position="86"/>
    </location>
</feature>
<keyword evidence="3" id="KW-1185">Reference proteome</keyword>
<evidence type="ECO:0000256" key="1">
    <source>
        <dbReference type="SAM" id="Coils"/>
    </source>
</evidence>
<keyword evidence="1" id="KW-0175">Coiled coil</keyword>
<name>A0A2Z6LI47_TRISU</name>
<reference evidence="3" key="1">
    <citation type="journal article" date="2017" name="Front. Plant Sci.">
        <title>Climate Clever Clovers: New Paradigm to Reduce the Environmental Footprint of Ruminants by Breeding Low Methanogenic Forages Utilizing Haplotype Variation.</title>
        <authorList>
            <person name="Kaur P."/>
            <person name="Appels R."/>
            <person name="Bayer P.E."/>
            <person name="Keeble-Gagnere G."/>
            <person name="Wang J."/>
            <person name="Hirakawa H."/>
            <person name="Shirasawa K."/>
            <person name="Vercoe P."/>
            <person name="Stefanova K."/>
            <person name="Durmic Z."/>
            <person name="Nichols P."/>
            <person name="Revell C."/>
            <person name="Isobe S.N."/>
            <person name="Edwards D."/>
            <person name="Erskine W."/>
        </authorList>
    </citation>
    <scope>NUCLEOTIDE SEQUENCE [LARGE SCALE GENOMIC DNA]</scope>
    <source>
        <strain evidence="3">cv. Daliak</strain>
    </source>
</reference>
<feature type="coiled-coil region" evidence="1">
    <location>
        <begin position="125"/>
        <end position="176"/>
    </location>
</feature>
<evidence type="ECO:0000313" key="3">
    <source>
        <dbReference type="Proteomes" id="UP000242715"/>
    </source>
</evidence>
<accession>A0A2Z6LI47</accession>
<gene>
    <name evidence="2" type="ORF">TSUD_307150</name>
</gene>
<dbReference type="Proteomes" id="UP000242715">
    <property type="component" value="Unassembled WGS sequence"/>
</dbReference>
<dbReference type="Gene3D" id="1.10.287.1490">
    <property type="match status" value="1"/>
</dbReference>
<organism evidence="2 3">
    <name type="scientific">Trifolium subterraneum</name>
    <name type="common">Subterranean clover</name>
    <dbReference type="NCBI Taxonomy" id="3900"/>
    <lineage>
        <taxon>Eukaryota</taxon>
        <taxon>Viridiplantae</taxon>
        <taxon>Streptophyta</taxon>
        <taxon>Embryophyta</taxon>
        <taxon>Tracheophyta</taxon>
        <taxon>Spermatophyta</taxon>
        <taxon>Magnoliopsida</taxon>
        <taxon>eudicotyledons</taxon>
        <taxon>Gunneridae</taxon>
        <taxon>Pentapetalae</taxon>
        <taxon>rosids</taxon>
        <taxon>fabids</taxon>
        <taxon>Fabales</taxon>
        <taxon>Fabaceae</taxon>
        <taxon>Papilionoideae</taxon>
        <taxon>50 kb inversion clade</taxon>
        <taxon>NPAAA clade</taxon>
        <taxon>Hologalegina</taxon>
        <taxon>IRL clade</taxon>
        <taxon>Trifolieae</taxon>
        <taxon>Trifolium</taxon>
    </lineage>
</organism>
<dbReference type="AlphaFoldDB" id="A0A2Z6LI47"/>
<evidence type="ECO:0000313" key="2">
    <source>
        <dbReference type="EMBL" id="GAU15705.1"/>
    </source>
</evidence>
<dbReference type="OrthoDB" id="1421544at2759"/>
<proteinExistence type="predicted"/>
<protein>
    <submittedName>
        <fullName evidence="2">Uncharacterized protein</fullName>
    </submittedName>
</protein>
<sequence length="178" mass="20598">MSVKKSKVLAFDDHSKDEDDIRMSDIIKRSGQSTDKPFSSLKKDIASLEKSFEECKRKKQVEEKRLQSIQRDIEECSRDLENKKNQVACVGKVNEAHNKMQEKIEECIEDFVVKEGQIYLMEDLIGELKQELKTKELELIQVKGNISNEIELGQIVDNIDEDHGRKEEKLKALSQKNC</sequence>